<evidence type="ECO:0000313" key="6">
    <source>
        <dbReference type="Proteomes" id="UP001476583"/>
    </source>
</evidence>
<keyword evidence="6" id="KW-1185">Reference proteome</keyword>
<dbReference type="SUPFAM" id="SSF53955">
    <property type="entry name" value="Lysozyme-like"/>
    <property type="match status" value="1"/>
</dbReference>
<organism evidence="5 6">
    <name type="scientific">Ectopseudomonas mendocina</name>
    <name type="common">Pseudomonas mendocina</name>
    <dbReference type="NCBI Taxonomy" id="300"/>
    <lineage>
        <taxon>Bacteria</taxon>
        <taxon>Pseudomonadati</taxon>
        <taxon>Pseudomonadota</taxon>
        <taxon>Gammaproteobacteria</taxon>
        <taxon>Pseudomonadales</taxon>
        <taxon>Pseudomonadaceae</taxon>
        <taxon>Ectopseudomonas</taxon>
    </lineage>
</organism>
<sequence>MSIVSFTQHLGTQRAGSDTISRAREQKLQLAAEQFEALFLQQILKQMRKASDVLSDGNPMRSRELDSMRDFYDQALADTLSKRKQTGIADMLVAQLSPGALPDYEAAALAAREAELPARTATSFQEPIRSTWQRSRSESPWPVAQAANEPVDFKSLVQRVINQESDGRVDAVSPKGALGLMQLMPGTAQDMAAELGIEFDQARLTTDADYNMQLGTAYLQRMLQRYDGSPALALAAYNAGPGKVDEWLQVNGDPRTGEIGEQAWIARIPYQETRDYARKILAAMDDADAPAREQAAVQRAESQQRLASALSADSGVLLSNLASQQLNLPLQTTLKSDASRVALNSVTRELSAEGDAAARLPAFAQPVRLER</sequence>
<evidence type="ECO:0000259" key="3">
    <source>
        <dbReference type="Pfam" id="PF01464"/>
    </source>
</evidence>
<proteinExistence type="inferred from homology"/>
<dbReference type="InterPro" id="IPR008258">
    <property type="entry name" value="Transglycosylase_SLT_dom_1"/>
</dbReference>
<evidence type="ECO:0000256" key="2">
    <source>
        <dbReference type="ARBA" id="ARBA00022795"/>
    </source>
</evidence>
<dbReference type="Gene3D" id="1.10.530.10">
    <property type="match status" value="1"/>
</dbReference>
<keyword evidence="2" id="KW-1005">Bacterial flagellum biogenesis</keyword>
<gene>
    <name evidence="5" type="ORF">WG219_00700</name>
</gene>
<dbReference type="EMBL" id="CP148074">
    <property type="protein sequence ID" value="WXL26046.1"/>
    <property type="molecule type" value="Genomic_DNA"/>
</dbReference>
<evidence type="ECO:0000313" key="5">
    <source>
        <dbReference type="EMBL" id="WXL26046.1"/>
    </source>
</evidence>
<dbReference type="Pfam" id="PF01464">
    <property type="entry name" value="SLT"/>
    <property type="match status" value="1"/>
</dbReference>
<dbReference type="InterPro" id="IPR019301">
    <property type="entry name" value="Flagellar_prot_FlgJ_N"/>
</dbReference>
<dbReference type="Pfam" id="PF10135">
    <property type="entry name" value="Rod-binding"/>
    <property type="match status" value="1"/>
</dbReference>
<dbReference type="PANTHER" id="PTHR37423">
    <property type="entry name" value="SOLUBLE LYTIC MUREIN TRANSGLYCOSYLASE-RELATED"/>
    <property type="match status" value="1"/>
</dbReference>
<accession>A0ABZ2RMZ4</accession>
<reference evidence="5 6" key="1">
    <citation type="submission" date="2024-03" db="EMBL/GenBank/DDBJ databases">
        <title>Complete genome of BD2.</title>
        <authorList>
            <person name="Cao G."/>
        </authorList>
    </citation>
    <scope>NUCLEOTIDE SEQUENCE [LARGE SCALE GENOMIC DNA]</scope>
    <source>
        <strain evidence="5 6">BD2</strain>
    </source>
</reference>
<name>A0ABZ2RMZ4_ECTME</name>
<evidence type="ECO:0000256" key="1">
    <source>
        <dbReference type="ARBA" id="ARBA00007734"/>
    </source>
</evidence>
<dbReference type="Proteomes" id="UP001476583">
    <property type="component" value="Chromosome"/>
</dbReference>
<feature type="domain" description="Flagellar protein FlgJ N-terminal" evidence="4">
    <location>
        <begin position="45"/>
        <end position="95"/>
    </location>
</feature>
<dbReference type="PANTHER" id="PTHR37423:SF2">
    <property type="entry name" value="MEMBRANE-BOUND LYTIC MUREIN TRANSGLYCOSYLASE C"/>
    <property type="match status" value="1"/>
</dbReference>
<dbReference type="InterPro" id="IPR023346">
    <property type="entry name" value="Lysozyme-like_dom_sf"/>
</dbReference>
<feature type="domain" description="Transglycosylase SLT" evidence="3">
    <location>
        <begin position="146"/>
        <end position="253"/>
    </location>
</feature>
<dbReference type="CDD" id="cd13401">
    <property type="entry name" value="Slt70-like"/>
    <property type="match status" value="1"/>
</dbReference>
<comment type="similarity">
    <text evidence="1">Belongs to the transglycosylase Slt family.</text>
</comment>
<protein>
    <submittedName>
        <fullName evidence="5">Transglycosylase SLT domain-containing protein</fullName>
    </submittedName>
</protein>
<evidence type="ECO:0000259" key="4">
    <source>
        <dbReference type="Pfam" id="PF10135"/>
    </source>
</evidence>